<evidence type="ECO:0000313" key="13">
    <source>
        <dbReference type="EMBL" id="ELR65582.1"/>
    </source>
</evidence>
<dbReference type="AlphaFoldDB" id="L8JDU3"/>
<dbReference type="InterPro" id="IPR036890">
    <property type="entry name" value="HATPase_C_sf"/>
</dbReference>
<accession>L8JDU3</accession>
<evidence type="ECO:0000256" key="7">
    <source>
        <dbReference type="ARBA" id="ARBA00022777"/>
    </source>
</evidence>
<dbReference type="Pfam" id="PF00512">
    <property type="entry name" value="HisKA"/>
    <property type="match status" value="1"/>
</dbReference>
<keyword evidence="14" id="KW-1185">Reference proteome</keyword>
<dbReference type="InterPro" id="IPR050428">
    <property type="entry name" value="TCS_sensor_his_kinase"/>
</dbReference>
<evidence type="ECO:0000256" key="9">
    <source>
        <dbReference type="ARBA" id="ARBA00023012"/>
    </source>
</evidence>
<sequence>MSKDKNIKGKTFKSAKQLTFTYFSIVAFAIITIHFTLLDATLEDFEQLNANNRINHAKSIAQEVFNDNDIQDLAIPPFVHAYRDKKLLPTHLKIPPVLKIDKVIELKRQSIDDTEYFLMETIMKIGNKTEIVYFLYFDDIYESSEEQIIRTQAQHLLISVVLIIISLVVVRRVADRLNSPLSQLADELENRSVNNLSPITPPNGILTKELIQLVESFNNYSERIQNLIERERSFNRYASHELRTPLMVMKGAISLLGQSDNPAFIEKQRQRLLHATNEMNDFISTLLSLTKEEDIRTLTSRKLTVDELNAIAAEHSHLLEGKQVKWEVELSGQALVKAPETTFKILLGNLIKNAFACTEEGNVIIKVKPESIQVIDTGIGLDSKPRGVEGYGLGLLIASDICRKYGWQLSHKNNEFGGCTAEIMLQPDETPKAQTE</sequence>
<dbReference type="Proteomes" id="UP000011134">
    <property type="component" value="Unassembled WGS sequence"/>
</dbReference>
<keyword evidence="4" id="KW-0597">Phosphoprotein</keyword>
<dbReference type="GO" id="GO:0000155">
    <property type="term" value="F:phosphorelay sensor kinase activity"/>
    <property type="evidence" value="ECO:0007669"/>
    <property type="project" value="InterPro"/>
</dbReference>
<dbReference type="EC" id="2.7.13.3" evidence="3"/>
<dbReference type="InterPro" id="IPR003594">
    <property type="entry name" value="HATPase_dom"/>
</dbReference>
<dbReference type="Gene3D" id="1.10.287.130">
    <property type="match status" value="1"/>
</dbReference>
<dbReference type="InterPro" id="IPR005467">
    <property type="entry name" value="His_kinase_dom"/>
</dbReference>
<evidence type="ECO:0000256" key="1">
    <source>
        <dbReference type="ARBA" id="ARBA00000085"/>
    </source>
</evidence>
<feature type="domain" description="HAMP" evidence="12">
    <location>
        <begin position="175"/>
        <end position="229"/>
    </location>
</feature>
<keyword evidence="5" id="KW-0808">Transferase</keyword>
<dbReference type="PROSITE" id="PS50885">
    <property type="entry name" value="HAMP"/>
    <property type="match status" value="1"/>
</dbReference>
<dbReference type="PANTHER" id="PTHR45436:SF16">
    <property type="entry name" value="HISTIDINE KINASE"/>
    <property type="match status" value="1"/>
</dbReference>
<feature type="transmembrane region" description="Helical" evidence="10">
    <location>
        <begin position="20"/>
        <end position="38"/>
    </location>
</feature>
<organism evidence="13 14">
    <name type="scientific">Photobacterium marinum</name>
    <dbReference type="NCBI Taxonomy" id="1056511"/>
    <lineage>
        <taxon>Bacteria</taxon>
        <taxon>Pseudomonadati</taxon>
        <taxon>Pseudomonadota</taxon>
        <taxon>Gammaproteobacteria</taxon>
        <taxon>Vibrionales</taxon>
        <taxon>Vibrionaceae</taxon>
        <taxon>Photobacterium</taxon>
    </lineage>
</organism>
<dbReference type="SUPFAM" id="SSF47384">
    <property type="entry name" value="Homodimeric domain of signal transducing histidine kinase"/>
    <property type="match status" value="1"/>
</dbReference>
<evidence type="ECO:0000256" key="3">
    <source>
        <dbReference type="ARBA" id="ARBA00012438"/>
    </source>
</evidence>
<dbReference type="InterPro" id="IPR003660">
    <property type="entry name" value="HAMP_dom"/>
</dbReference>
<comment type="catalytic activity">
    <reaction evidence="1">
        <text>ATP + protein L-histidine = ADP + protein N-phospho-L-histidine.</text>
        <dbReference type="EC" id="2.7.13.3"/>
    </reaction>
</comment>
<dbReference type="InterPro" id="IPR036097">
    <property type="entry name" value="HisK_dim/P_sf"/>
</dbReference>
<evidence type="ECO:0000256" key="6">
    <source>
        <dbReference type="ARBA" id="ARBA00022692"/>
    </source>
</evidence>
<proteinExistence type="predicted"/>
<evidence type="ECO:0000256" key="4">
    <source>
        <dbReference type="ARBA" id="ARBA00022553"/>
    </source>
</evidence>
<keyword evidence="6 10" id="KW-0812">Transmembrane</keyword>
<dbReference type="CDD" id="cd00082">
    <property type="entry name" value="HisKA"/>
    <property type="match status" value="1"/>
</dbReference>
<dbReference type="PROSITE" id="PS50109">
    <property type="entry name" value="HIS_KIN"/>
    <property type="match status" value="1"/>
</dbReference>
<evidence type="ECO:0000256" key="10">
    <source>
        <dbReference type="SAM" id="Phobius"/>
    </source>
</evidence>
<evidence type="ECO:0000259" key="12">
    <source>
        <dbReference type="PROSITE" id="PS50885"/>
    </source>
</evidence>
<dbReference type="PATRIC" id="fig|1056511.3.peg.2154"/>
<keyword evidence="10" id="KW-0472">Membrane</keyword>
<dbReference type="SMART" id="SM00388">
    <property type="entry name" value="HisKA"/>
    <property type="match status" value="1"/>
</dbReference>
<comment type="caution">
    <text evidence="13">The sequence shown here is derived from an EMBL/GenBank/DDBJ whole genome shotgun (WGS) entry which is preliminary data.</text>
</comment>
<evidence type="ECO:0000313" key="14">
    <source>
        <dbReference type="Proteomes" id="UP000011134"/>
    </source>
</evidence>
<dbReference type="RefSeq" id="WP_007465434.1">
    <property type="nucleotide sequence ID" value="NZ_AMZO01000016.1"/>
</dbReference>
<dbReference type="EMBL" id="AMZO01000016">
    <property type="protein sequence ID" value="ELR65582.1"/>
    <property type="molecule type" value="Genomic_DNA"/>
</dbReference>
<keyword evidence="9" id="KW-0902">Two-component regulatory system</keyword>
<dbReference type="InterPro" id="IPR003661">
    <property type="entry name" value="HisK_dim/P_dom"/>
</dbReference>
<dbReference type="SMART" id="SM00387">
    <property type="entry name" value="HATPase_c"/>
    <property type="match status" value="1"/>
</dbReference>
<evidence type="ECO:0000259" key="11">
    <source>
        <dbReference type="PROSITE" id="PS50109"/>
    </source>
</evidence>
<dbReference type="SUPFAM" id="SSF55874">
    <property type="entry name" value="ATPase domain of HSP90 chaperone/DNA topoisomerase II/histidine kinase"/>
    <property type="match status" value="1"/>
</dbReference>
<comment type="subcellular location">
    <subcellularLocation>
        <location evidence="2">Membrane</location>
    </subcellularLocation>
</comment>
<reference evidence="13 14" key="1">
    <citation type="submission" date="2012-12" db="EMBL/GenBank/DDBJ databases">
        <title>Genome Assembly of Photobacterium sp. AK15.</title>
        <authorList>
            <person name="Khatri I."/>
            <person name="Vaidya B."/>
            <person name="Srinivas T.N.R."/>
            <person name="Subramanian S."/>
            <person name="Pinnaka A."/>
        </authorList>
    </citation>
    <scope>NUCLEOTIDE SEQUENCE [LARGE SCALE GENOMIC DNA]</scope>
    <source>
        <strain evidence="13 14">AK15</strain>
    </source>
</reference>
<name>L8JDU3_9GAMM</name>
<feature type="domain" description="Histidine kinase" evidence="11">
    <location>
        <begin position="237"/>
        <end position="429"/>
    </location>
</feature>
<keyword evidence="8 10" id="KW-1133">Transmembrane helix</keyword>
<evidence type="ECO:0000256" key="2">
    <source>
        <dbReference type="ARBA" id="ARBA00004370"/>
    </source>
</evidence>
<dbReference type="Pfam" id="PF02518">
    <property type="entry name" value="HATPase_c"/>
    <property type="match status" value="1"/>
</dbReference>
<dbReference type="Gene3D" id="3.30.565.10">
    <property type="entry name" value="Histidine kinase-like ATPase, C-terminal domain"/>
    <property type="match status" value="1"/>
</dbReference>
<gene>
    <name evidence="13" type="ORF">C942_00665</name>
</gene>
<dbReference type="PANTHER" id="PTHR45436">
    <property type="entry name" value="SENSOR HISTIDINE KINASE YKOH"/>
    <property type="match status" value="1"/>
</dbReference>
<keyword evidence="7" id="KW-0418">Kinase</keyword>
<dbReference type="Gene3D" id="6.10.340.10">
    <property type="match status" value="1"/>
</dbReference>
<evidence type="ECO:0000256" key="5">
    <source>
        <dbReference type="ARBA" id="ARBA00022679"/>
    </source>
</evidence>
<protein>
    <recommendedName>
        <fullName evidence="3">histidine kinase</fullName>
        <ecNumber evidence="3">2.7.13.3</ecNumber>
    </recommendedName>
</protein>
<evidence type="ECO:0000256" key="8">
    <source>
        <dbReference type="ARBA" id="ARBA00022989"/>
    </source>
</evidence>
<dbReference type="GO" id="GO:0005886">
    <property type="term" value="C:plasma membrane"/>
    <property type="evidence" value="ECO:0007669"/>
    <property type="project" value="TreeGrafter"/>
</dbReference>